<accession>A0ABP9KKC3</accession>
<proteinExistence type="inferred from homology"/>
<dbReference type="EMBL" id="BAABJM010000003">
    <property type="protein sequence ID" value="GAA5059048.1"/>
    <property type="molecule type" value="Genomic_DNA"/>
</dbReference>
<evidence type="ECO:0000256" key="3">
    <source>
        <dbReference type="ARBA" id="ARBA00022490"/>
    </source>
</evidence>
<sequence>MTILRRWRFTAVQLRTLWESAGRDVLPYPLRHWYAEQYREDSLRLRRVAAGEVHRQLDEDLVHAMTVLLEPEARIEVAGFRGARNEVPIRAHAAAHYQHGVLAIQHPGPEPDQGGDVDFLFLSSDALPAAVIDVLPECAPGQGDPLSIPVTELEKPPPVVRDAWRTTPREDFDRFFNRPTTSTTHVAVYPFGSIDNRHIKGRKDFQVTDFADDGRYVSFGSRTMIAKPTDRRRLTATVAEMLTRTVTEVRDGDHVPH</sequence>
<organism evidence="5 6">
    <name type="scientific">Nocardia callitridis</name>
    <dbReference type="NCBI Taxonomy" id="648753"/>
    <lineage>
        <taxon>Bacteria</taxon>
        <taxon>Bacillati</taxon>
        <taxon>Actinomycetota</taxon>
        <taxon>Actinomycetes</taxon>
        <taxon>Mycobacteriales</taxon>
        <taxon>Nocardiaceae</taxon>
        <taxon>Nocardia</taxon>
    </lineage>
</organism>
<evidence type="ECO:0000256" key="4">
    <source>
        <dbReference type="ARBA" id="ARBA00023186"/>
    </source>
</evidence>
<comment type="caution">
    <text evidence="5">The sequence shown here is derived from an EMBL/GenBank/DDBJ whole genome shotgun (WGS) entry which is preliminary data.</text>
</comment>
<keyword evidence="6" id="KW-1185">Reference proteome</keyword>
<evidence type="ECO:0000256" key="2">
    <source>
        <dbReference type="ARBA" id="ARBA00006411"/>
    </source>
</evidence>
<protein>
    <recommendedName>
        <fullName evidence="7">ESX secretion-associated protein EspG</fullName>
    </recommendedName>
</protein>
<keyword evidence="3" id="KW-0963">Cytoplasm</keyword>
<dbReference type="Proteomes" id="UP001500603">
    <property type="component" value="Unassembled WGS sequence"/>
</dbReference>
<evidence type="ECO:0000313" key="6">
    <source>
        <dbReference type="Proteomes" id="UP001500603"/>
    </source>
</evidence>
<dbReference type="Pfam" id="PF14011">
    <property type="entry name" value="ESX-1_EspG"/>
    <property type="match status" value="1"/>
</dbReference>
<evidence type="ECO:0008006" key="7">
    <source>
        <dbReference type="Google" id="ProtNLM"/>
    </source>
</evidence>
<gene>
    <name evidence="5" type="ORF">GCM10023318_39110</name>
</gene>
<keyword evidence="4" id="KW-0143">Chaperone</keyword>
<comment type="similarity">
    <text evidence="2">Belongs to the EspG family.</text>
</comment>
<comment type="subcellular location">
    <subcellularLocation>
        <location evidence="1">Cytoplasm</location>
    </subcellularLocation>
</comment>
<dbReference type="RefSeq" id="WP_345496971.1">
    <property type="nucleotide sequence ID" value="NZ_BAABJM010000003.1"/>
</dbReference>
<name>A0ABP9KKC3_9NOCA</name>
<evidence type="ECO:0000313" key="5">
    <source>
        <dbReference type="EMBL" id="GAA5059048.1"/>
    </source>
</evidence>
<dbReference type="InterPro" id="IPR025734">
    <property type="entry name" value="EspG"/>
</dbReference>
<evidence type="ECO:0000256" key="1">
    <source>
        <dbReference type="ARBA" id="ARBA00004496"/>
    </source>
</evidence>
<reference evidence="6" key="1">
    <citation type="journal article" date="2019" name="Int. J. Syst. Evol. Microbiol.">
        <title>The Global Catalogue of Microorganisms (GCM) 10K type strain sequencing project: providing services to taxonomists for standard genome sequencing and annotation.</title>
        <authorList>
            <consortium name="The Broad Institute Genomics Platform"/>
            <consortium name="The Broad Institute Genome Sequencing Center for Infectious Disease"/>
            <person name="Wu L."/>
            <person name="Ma J."/>
        </authorList>
    </citation>
    <scope>NUCLEOTIDE SEQUENCE [LARGE SCALE GENOMIC DNA]</scope>
    <source>
        <strain evidence="6">JCM 18298</strain>
    </source>
</reference>